<gene>
    <name evidence="2" type="ORF">GcC1_02414</name>
</gene>
<accession>A0A420HK02</accession>
<keyword evidence="1" id="KW-0732">Signal</keyword>
<feature type="chain" id="PRO_5018995853" evidence="1">
    <location>
        <begin position="26"/>
        <end position="69"/>
    </location>
</feature>
<organism evidence="2 3">
    <name type="scientific">Golovinomyces cichoracearum</name>
    <dbReference type="NCBI Taxonomy" id="62708"/>
    <lineage>
        <taxon>Eukaryota</taxon>
        <taxon>Fungi</taxon>
        <taxon>Dikarya</taxon>
        <taxon>Ascomycota</taxon>
        <taxon>Pezizomycotina</taxon>
        <taxon>Leotiomycetes</taxon>
        <taxon>Erysiphales</taxon>
        <taxon>Erysiphaceae</taxon>
        <taxon>Golovinomyces</taxon>
    </lineage>
</organism>
<evidence type="ECO:0000313" key="3">
    <source>
        <dbReference type="Proteomes" id="UP000285405"/>
    </source>
</evidence>
<evidence type="ECO:0000313" key="2">
    <source>
        <dbReference type="EMBL" id="RKF57733.1"/>
    </source>
</evidence>
<name>A0A420HK02_9PEZI</name>
<comment type="caution">
    <text evidence="2">The sequence shown here is derived from an EMBL/GenBank/DDBJ whole genome shotgun (WGS) entry which is preliminary data.</text>
</comment>
<sequence length="69" mass="8202">MFNVIIRIFTKIKVLPLFLPNSVQAQTNRERDKQQDLVGGECRVEHYLRIDVQRLFNFARQAVLDEQNE</sequence>
<proteinExistence type="predicted"/>
<protein>
    <submittedName>
        <fullName evidence="2">Uncharacterized protein</fullName>
    </submittedName>
</protein>
<reference evidence="2 3" key="1">
    <citation type="journal article" date="2018" name="BMC Genomics">
        <title>Comparative genome analyses reveal sequence features reflecting distinct modes of host-adaptation between dicot and monocot powdery mildew.</title>
        <authorList>
            <person name="Wu Y."/>
            <person name="Ma X."/>
            <person name="Pan Z."/>
            <person name="Kale S.D."/>
            <person name="Song Y."/>
            <person name="King H."/>
            <person name="Zhang Q."/>
            <person name="Presley C."/>
            <person name="Deng X."/>
            <person name="Wei C.I."/>
            <person name="Xiao S."/>
        </authorList>
    </citation>
    <scope>NUCLEOTIDE SEQUENCE [LARGE SCALE GENOMIC DNA]</scope>
    <source>
        <strain evidence="2">UCSC1</strain>
    </source>
</reference>
<dbReference type="AlphaFoldDB" id="A0A420HK02"/>
<feature type="signal peptide" evidence="1">
    <location>
        <begin position="1"/>
        <end position="25"/>
    </location>
</feature>
<dbReference type="EMBL" id="MCBR01018751">
    <property type="protein sequence ID" value="RKF57733.1"/>
    <property type="molecule type" value="Genomic_DNA"/>
</dbReference>
<dbReference type="Proteomes" id="UP000285405">
    <property type="component" value="Unassembled WGS sequence"/>
</dbReference>
<evidence type="ECO:0000256" key="1">
    <source>
        <dbReference type="SAM" id="SignalP"/>
    </source>
</evidence>